<feature type="domain" description="C2H2-type" evidence="2">
    <location>
        <begin position="198"/>
        <end position="221"/>
    </location>
</feature>
<sequence length="221" mass="25107">MEQNLFALKCTVCAFPCAVLEDVGKTCVSRHTSFTVNELVLCLHKSHVTLPFQPTVQIERQESSDSDFSEESSVLKETICKNPPTTISKHKVCKQSTHQTPPPTPGPLNFVGVPFTRESYQLMSEDARRIKAGQKVKKIKSKFISIKSMAAAERKLHYSTKTPLKEIIIMCIDCTKKIRYKCYPKHYQNCNGRDIECYYCSACNQEFLNSAGLKLHIRSKH</sequence>
<keyword evidence="1" id="KW-0479">Metal-binding</keyword>
<dbReference type="SUPFAM" id="SSF57667">
    <property type="entry name" value="beta-beta-alpha zinc fingers"/>
    <property type="match status" value="1"/>
</dbReference>
<proteinExistence type="predicted"/>
<dbReference type="AlphaFoldDB" id="A0A226CWD6"/>
<dbReference type="EMBL" id="LNIX01000065">
    <property type="protein sequence ID" value="OXA37060.1"/>
    <property type="molecule type" value="Genomic_DNA"/>
</dbReference>
<evidence type="ECO:0000313" key="3">
    <source>
        <dbReference type="EMBL" id="OXA37060.1"/>
    </source>
</evidence>
<dbReference type="PROSITE" id="PS00028">
    <property type="entry name" value="ZINC_FINGER_C2H2_1"/>
    <property type="match status" value="1"/>
</dbReference>
<dbReference type="Proteomes" id="UP000198287">
    <property type="component" value="Unassembled WGS sequence"/>
</dbReference>
<protein>
    <recommendedName>
        <fullName evidence="2">C2H2-type domain-containing protein</fullName>
    </recommendedName>
</protein>
<keyword evidence="4" id="KW-1185">Reference proteome</keyword>
<evidence type="ECO:0000256" key="1">
    <source>
        <dbReference type="PROSITE-ProRule" id="PRU00042"/>
    </source>
</evidence>
<keyword evidence="1" id="KW-0863">Zinc-finger</keyword>
<reference evidence="3 4" key="1">
    <citation type="submission" date="2015-12" db="EMBL/GenBank/DDBJ databases">
        <title>The genome of Folsomia candida.</title>
        <authorList>
            <person name="Faddeeva A."/>
            <person name="Derks M.F."/>
            <person name="Anvar Y."/>
            <person name="Smit S."/>
            <person name="Van Straalen N."/>
            <person name="Roelofs D."/>
        </authorList>
    </citation>
    <scope>NUCLEOTIDE SEQUENCE [LARGE SCALE GENOMIC DNA]</scope>
    <source>
        <strain evidence="3 4">VU population</strain>
        <tissue evidence="3">Whole body</tissue>
    </source>
</reference>
<organism evidence="3 4">
    <name type="scientific">Folsomia candida</name>
    <name type="common">Springtail</name>
    <dbReference type="NCBI Taxonomy" id="158441"/>
    <lineage>
        <taxon>Eukaryota</taxon>
        <taxon>Metazoa</taxon>
        <taxon>Ecdysozoa</taxon>
        <taxon>Arthropoda</taxon>
        <taxon>Hexapoda</taxon>
        <taxon>Collembola</taxon>
        <taxon>Entomobryomorpha</taxon>
        <taxon>Isotomoidea</taxon>
        <taxon>Isotomidae</taxon>
        <taxon>Proisotominae</taxon>
        <taxon>Folsomia</taxon>
    </lineage>
</organism>
<dbReference type="InterPro" id="IPR036236">
    <property type="entry name" value="Znf_C2H2_sf"/>
</dbReference>
<evidence type="ECO:0000313" key="4">
    <source>
        <dbReference type="Proteomes" id="UP000198287"/>
    </source>
</evidence>
<dbReference type="GO" id="GO:0008270">
    <property type="term" value="F:zinc ion binding"/>
    <property type="evidence" value="ECO:0007669"/>
    <property type="project" value="UniProtKB-KW"/>
</dbReference>
<keyword evidence="1" id="KW-0862">Zinc</keyword>
<dbReference type="InterPro" id="IPR013087">
    <property type="entry name" value="Znf_C2H2_type"/>
</dbReference>
<comment type="caution">
    <text evidence="3">The sequence shown here is derived from an EMBL/GenBank/DDBJ whole genome shotgun (WGS) entry which is preliminary data.</text>
</comment>
<accession>A0A226CWD6</accession>
<evidence type="ECO:0000259" key="2">
    <source>
        <dbReference type="PROSITE" id="PS50157"/>
    </source>
</evidence>
<dbReference type="PROSITE" id="PS50157">
    <property type="entry name" value="ZINC_FINGER_C2H2_2"/>
    <property type="match status" value="1"/>
</dbReference>
<name>A0A226CWD6_FOLCA</name>
<gene>
    <name evidence="3" type="ORF">Fcan01_28152</name>
</gene>